<reference evidence="2 3" key="1">
    <citation type="submission" date="2019-07" db="EMBL/GenBank/DDBJ databases">
        <title>WGS assembly of Gossypium tomentosum.</title>
        <authorList>
            <person name="Chen Z.J."/>
            <person name="Sreedasyam A."/>
            <person name="Ando A."/>
            <person name="Song Q."/>
            <person name="De L."/>
            <person name="Hulse-Kemp A."/>
            <person name="Ding M."/>
            <person name="Ye W."/>
            <person name="Kirkbride R."/>
            <person name="Jenkins J."/>
            <person name="Plott C."/>
            <person name="Lovell J."/>
            <person name="Lin Y.-M."/>
            <person name="Vaughn R."/>
            <person name="Liu B."/>
            <person name="Li W."/>
            <person name="Simpson S."/>
            <person name="Scheffler B."/>
            <person name="Saski C."/>
            <person name="Grover C."/>
            <person name="Hu G."/>
            <person name="Conover J."/>
            <person name="Carlson J."/>
            <person name="Shu S."/>
            <person name="Boston L."/>
            <person name="Williams M."/>
            <person name="Peterson D."/>
            <person name="Mcgee K."/>
            <person name="Jones D."/>
            <person name="Wendel J."/>
            <person name="Stelly D."/>
            <person name="Grimwood J."/>
            <person name="Schmutz J."/>
        </authorList>
    </citation>
    <scope>NUCLEOTIDE SEQUENCE [LARGE SCALE GENOMIC DNA]</scope>
    <source>
        <strain evidence="2">7179.01</strain>
    </source>
</reference>
<evidence type="ECO:0000313" key="2">
    <source>
        <dbReference type="EMBL" id="TYI24989.1"/>
    </source>
</evidence>
<feature type="compositionally biased region" description="Polar residues" evidence="1">
    <location>
        <begin position="19"/>
        <end position="30"/>
    </location>
</feature>
<evidence type="ECO:0000313" key="3">
    <source>
        <dbReference type="Proteomes" id="UP000322667"/>
    </source>
</evidence>
<proteinExistence type="predicted"/>
<organism evidence="2 3">
    <name type="scientific">Gossypium tomentosum</name>
    <name type="common">Hawaiian cotton</name>
    <name type="synonym">Gossypium sandvicense</name>
    <dbReference type="NCBI Taxonomy" id="34277"/>
    <lineage>
        <taxon>Eukaryota</taxon>
        <taxon>Viridiplantae</taxon>
        <taxon>Streptophyta</taxon>
        <taxon>Embryophyta</taxon>
        <taxon>Tracheophyta</taxon>
        <taxon>Spermatophyta</taxon>
        <taxon>Magnoliopsida</taxon>
        <taxon>eudicotyledons</taxon>
        <taxon>Gunneridae</taxon>
        <taxon>Pentapetalae</taxon>
        <taxon>rosids</taxon>
        <taxon>malvids</taxon>
        <taxon>Malvales</taxon>
        <taxon>Malvaceae</taxon>
        <taxon>Malvoideae</taxon>
        <taxon>Gossypium</taxon>
    </lineage>
</organism>
<dbReference type="Proteomes" id="UP000322667">
    <property type="component" value="Chromosome A05"/>
</dbReference>
<evidence type="ECO:0000256" key="1">
    <source>
        <dbReference type="SAM" id="MobiDB-lite"/>
    </source>
</evidence>
<accession>A0A5D2Q9J8</accession>
<feature type="region of interest" description="Disordered" evidence="1">
    <location>
        <begin position="15"/>
        <end position="34"/>
    </location>
</feature>
<gene>
    <name evidence="2" type="ORF">ES332_A05G022300v1</name>
</gene>
<dbReference type="AlphaFoldDB" id="A0A5D2Q9J8"/>
<dbReference type="EMBL" id="CM017614">
    <property type="protein sequence ID" value="TYI24989.1"/>
    <property type="molecule type" value="Genomic_DNA"/>
</dbReference>
<sequence>MPRIALCSSLYKPLPISPPVSTQKSPTGGSKSKVKNQKLLSHISWDIIIMSSSKSCVIMHDAAADNIKRFQSSSNMNIIMYVDGVHVISNSNLSAKRDYAPALA</sequence>
<name>A0A5D2Q9J8_GOSTO</name>
<protein>
    <submittedName>
        <fullName evidence="2">Uncharacterized protein</fullName>
    </submittedName>
</protein>
<keyword evidence="3" id="KW-1185">Reference proteome</keyword>